<dbReference type="RefSeq" id="WP_318585260.1">
    <property type="nucleotide sequence ID" value="NZ_JAWRCP010000001.1"/>
</dbReference>
<keyword evidence="5" id="KW-0808">Transferase</keyword>
<gene>
    <name evidence="14" type="ORF">SBX64_15205</name>
</gene>
<dbReference type="InterPro" id="IPR036890">
    <property type="entry name" value="HATPase_C_sf"/>
</dbReference>
<organism evidence="14 15">
    <name type="scientific">Vibrio rhizosphaerae</name>
    <dbReference type="NCBI Taxonomy" id="398736"/>
    <lineage>
        <taxon>Bacteria</taxon>
        <taxon>Pseudomonadati</taxon>
        <taxon>Pseudomonadota</taxon>
        <taxon>Gammaproteobacteria</taxon>
        <taxon>Vibrionales</taxon>
        <taxon>Vibrionaceae</taxon>
        <taxon>Vibrio</taxon>
    </lineage>
</organism>
<dbReference type="GO" id="GO:0016301">
    <property type="term" value="F:kinase activity"/>
    <property type="evidence" value="ECO:0007669"/>
    <property type="project" value="UniProtKB-KW"/>
</dbReference>
<feature type="domain" description="HAMP" evidence="13">
    <location>
        <begin position="116"/>
        <end position="170"/>
    </location>
</feature>
<proteinExistence type="predicted"/>
<dbReference type="Proteomes" id="UP001279860">
    <property type="component" value="Unassembled WGS sequence"/>
</dbReference>
<dbReference type="PROSITE" id="PS50885">
    <property type="entry name" value="HAMP"/>
    <property type="match status" value="1"/>
</dbReference>
<dbReference type="InterPro" id="IPR050428">
    <property type="entry name" value="TCS_sensor_his_kinase"/>
</dbReference>
<keyword evidence="9" id="KW-0902">Two-component regulatory system</keyword>
<evidence type="ECO:0000256" key="6">
    <source>
        <dbReference type="ARBA" id="ARBA00022692"/>
    </source>
</evidence>
<evidence type="ECO:0000313" key="14">
    <source>
        <dbReference type="EMBL" id="MDW6093885.1"/>
    </source>
</evidence>
<comment type="catalytic activity">
    <reaction evidence="1">
        <text>ATP + protein L-histidine = ADP + protein N-phospho-L-histidine.</text>
        <dbReference type="EC" id="2.7.13.3"/>
    </reaction>
</comment>
<keyword evidence="6 11" id="KW-0812">Transmembrane</keyword>
<reference evidence="14 15" key="1">
    <citation type="submission" date="2023-11" db="EMBL/GenBank/DDBJ databases">
        <title>Plant-associative lifestyle of Vibrio porteresiae and its evolutionary dynamics.</title>
        <authorList>
            <person name="Rameshkumar N."/>
            <person name="Kirti K."/>
        </authorList>
    </citation>
    <scope>NUCLEOTIDE SEQUENCE [LARGE SCALE GENOMIC DNA]</scope>
    <source>
        <strain evidence="14 15">MSSRF7</strain>
    </source>
</reference>
<evidence type="ECO:0000259" key="13">
    <source>
        <dbReference type="PROSITE" id="PS50885"/>
    </source>
</evidence>
<dbReference type="SUPFAM" id="SSF55874">
    <property type="entry name" value="ATPase domain of HSP90 chaperone/DNA topoisomerase II/histidine kinase"/>
    <property type="match status" value="1"/>
</dbReference>
<dbReference type="PROSITE" id="PS50109">
    <property type="entry name" value="HIS_KIN"/>
    <property type="match status" value="1"/>
</dbReference>
<evidence type="ECO:0000256" key="5">
    <source>
        <dbReference type="ARBA" id="ARBA00022679"/>
    </source>
</evidence>
<evidence type="ECO:0000256" key="3">
    <source>
        <dbReference type="ARBA" id="ARBA00012438"/>
    </source>
</evidence>
<dbReference type="InterPro" id="IPR004358">
    <property type="entry name" value="Sig_transdc_His_kin-like_C"/>
</dbReference>
<accession>A0ABU4IWV2</accession>
<comment type="subcellular location">
    <subcellularLocation>
        <location evidence="2">Membrane</location>
    </subcellularLocation>
</comment>
<dbReference type="Pfam" id="PF02518">
    <property type="entry name" value="HATPase_c"/>
    <property type="match status" value="1"/>
</dbReference>
<evidence type="ECO:0000256" key="10">
    <source>
        <dbReference type="ARBA" id="ARBA00023136"/>
    </source>
</evidence>
<feature type="transmembrane region" description="Helical" evidence="11">
    <location>
        <begin position="20"/>
        <end position="40"/>
    </location>
</feature>
<comment type="caution">
    <text evidence="14">The sequence shown here is derived from an EMBL/GenBank/DDBJ whole genome shotgun (WGS) entry which is preliminary data.</text>
</comment>
<dbReference type="CDD" id="cd00082">
    <property type="entry name" value="HisKA"/>
    <property type="match status" value="1"/>
</dbReference>
<sequence>MKLTHEGKLSLWGWISSRIISLTIGTVVLIAVCMWLRFALWNLWVFYDMPAPVRAEFSLLQQNPESNWERYVTLVEQYYGHGVVNTSVATMDWLILLLLVLLTIPIIIWLGLRGIRPLARQFMSLARTARHVAKGDFTVQCQEIEQIPSELSRFVYDFNQMTRQLEQYEAKLKRSNVAMAHELRSPVTSAMGRLQGIMDGVFDPSTEHLEQIMRQLNSLNVLIHDLHLLSLAQAGQLSISRQPTNLSALIQERMAWLAPHATEKSMTFTLDAPETVMCNVDPERIGQVCLILMENALRYAAEGKMLTMTVRDSAEQVQIQFIDQGPGVSADYVDNMFEPFSREEVSRNRRSGGSGLGLSIAKAICQAHQGDIQVTLAAGRGLCFDVILPKHVPV</sequence>
<dbReference type="SMART" id="SM00387">
    <property type="entry name" value="HATPase_c"/>
    <property type="match status" value="1"/>
</dbReference>
<evidence type="ECO:0000259" key="12">
    <source>
        <dbReference type="PROSITE" id="PS50109"/>
    </source>
</evidence>
<dbReference type="InterPro" id="IPR036097">
    <property type="entry name" value="HisK_dim/P_sf"/>
</dbReference>
<dbReference type="Gene3D" id="6.10.340.10">
    <property type="match status" value="1"/>
</dbReference>
<feature type="domain" description="Histidine kinase" evidence="12">
    <location>
        <begin position="178"/>
        <end position="392"/>
    </location>
</feature>
<keyword evidence="15" id="KW-1185">Reference proteome</keyword>
<dbReference type="CDD" id="cd00075">
    <property type="entry name" value="HATPase"/>
    <property type="match status" value="1"/>
</dbReference>
<dbReference type="SMART" id="SM00388">
    <property type="entry name" value="HisKA"/>
    <property type="match status" value="1"/>
</dbReference>
<evidence type="ECO:0000256" key="2">
    <source>
        <dbReference type="ARBA" id="ARBA00004370"/>
    </source>
</evidence>
<keyword evidence="10 11" id="KW-0472">Membrane</keyword>
<dbReference type="PANTHER" id="PTHR45436:SF5">
    <property type="entry name" value="SENSOR HISTIDINE KINASE TRCS"/>
    <property type="match status" value="1"/>
</dbReference>
<feature type="transmembrane region" description="Helical" evidence="11">
    <location>
        <begin position="93"/>
        <end position="112"/>
    </location>
</feature>
<dbReference type="EC" id="2.7.13.3" evidence="3"/>
<name>A0ABU4IWV2_9VIBR</name>
<dbReference type="EMBL" id="JAWRCP010000001">
    <property type="protein sequence ID" value="MDW6093885.1"/>
    <property type="molecule type" value="Genomic_DNA"/>
</dbReference>
<dbReference type="Pfam" id="PF00512">
    <property type="entry name" value="HisKA"/>
    <property type="match status" value="1"/>
</dbReference>
<keyword evidence="7 14" id="KW-0418">Kinase</keyword>
<evidence type="ECO:0000256" key="11">
    <source>
        <dbReference type="SAM" id="Phobius"/>
    </source>
</evidence>
<evidence type="ECO:0000256" key="9">
    <source>
        <dbReference type="ARBA" id="ARBA00023012"/>
    </source>
</evidence>
<dbReference type="InterPro" id="IPR005467">
    <property type="entry name" value="His_kinase_dom"/>
</dbReference>
<keyword evidence="4" id="KW-0597">Phosphoprotein</keyword>
<protein>
    <recommendedName>
        <fullName evidence="3">histidine kinase</fullName>
        <ecNumber evidence="3">2.7.13.3</ecNumber>
    </recommendedName>
</protein>
<evidence type="ECO:0000256" key="8">
    <source>
        <dbReference type="ARBA" id="ARBA00022989"/>
    </source>
</evidence>
<evidence type="ECO:0000256" key="7">
    <source>
        <dbReference type="ARBA" id="ARBA00022777"/>
    </source>
</evidence>
<dbReference type="PRINTS" id="PR00344">
    <property type="entry name" value="BCTRLSENSOR"/>
</dbReference>
<dbReference type="Gene3D" id="1.10.287.130">
    <property type="match status" value="1"/>
</dbReference>
<dbReference type="InterPro" id="IPR003661">
    <property type="entry name" value="HisK_dim/P_dom"/>
</dbReference>
<evidence type="ECO:0000313" key="15">
    <source>
        <dbReference type="Proteomes" id="UP001279860"/>
    </source>
</evidence>
<dbReference type="InterPro" id="IPR003594">
    <property type="entry name" value="HATPase_dom"/>
</dbReference>
<evidence type="ECO:0000256" key="4">
    <source>
        <dbReference type="ARBA" id="ARBA00022553"/>
    </source>
</evidence>
<dbReference type="SUPFAM" id="SSF47384">
    <property type="entry name" value="Homodimeric domain of signal transducing histidine kinase"/>
    <property type="match status" value="1"/>
</dbReference>
<dbReference type="Gene3D" id="3.30.565.10">
    <property type="entry name" value="Histidine kinase-like ATPase, C-terminal domain"/>
    <property type="match status" value="1"/>
</dbReference>
<dbReference type="CDD" id="cd06225">
    <property type="entry name" value="HAMP"/>
    <property type="match status" value="1"/>
</dbReference>
<evidence type="ECO:0000256" key="1">
    <source>
        <dbReference type="ARBA" id="ARBA00000085"/>
    </source>
</evidence>
<dbReference type="InterPro" id="IPR003660">
    <property type="entry name" value="HAMP_dom"/>
</dbReference>
<dbReference type="PANTHER" id="PTHR45436">
    <property type="entry name" value="SENSOR HISTIDINE KINASE YKOH"/>
    <property type="match status" value="1"/>
</dbReference>
<keyword evidence="8 11" id="KW-1133">Transmembrane helix</keyword>